<evidence type="ECO:0000256" key="2">
    <source>
        <dbReference type="ARBA" id="ARBA00022448"/>
    </source>
</evidence>
<dbReference type="InterPro" id="IPR036734">
    <property type="entry name" value="Neur_chan_lig-bd_sf"/>
</dbReference>
<evidence type="ECO:0000256" key="4">
    <source>
        <dbReference type="ARBA" id="ARBA00022692"/>
    </source>
</evidence>
<dbReference type="PANTHER" id="PTHR18945">
    <property type="entry name" value="NEUROTRANSMITTER GATED ION CHANNEL"/>
    <property type="match status" value="1"/>
</dbReference>
<dbReference type="InterPro" id="IPR006201">
    <property type="entry name" value="Neur_channel"/>
</dbReference>
<dbReference type="Gene3D" id="2.70.170.10">
    <property type="entry name" value="Neurotransmitter-gated ion-channel ligand-binding domain"/>
    <property type="match status" value="1"/>
</dbReference>
<dbReference type="PROSITE" id="PS00236">
    <property type="entry name" value="NEUROTR_ION_CHANNEL"/>
    <property type="match status" value="1"/>
</dbReference>
<keyword evidence="11" id="KW-0325">Glycoprotein</keyword>
<evidence type="ECO:0000256" key="16">
    <source>
        <dbReference type="SAM" id="MobiDB-lite"/>
    </source>
</evidence>
<proteinExistence type="inferred from homology"/>
<evidence type="ECO:0000256" key="14">
    <source>
        <dbReference type="ARBA" id="ARBA00034099"/>
    </source>
</evidence>
<keyword evidence="6" id="KW-0770">Synapse</keyword>
<dbReference type="Gene3D" id="1.20.58.390">
    <property type="entry name" value="Neurotransmitter-gated ion-channel transmembrane domain"/>
    <property type="match status" value="2"/>
</dbReference>
<dbReference type="AlphaFoldDB" id="A0AAV2H790"/>
<evidence type="ECO:0000259" key="18">
    <source>
        <dbReference type="Pfam" id="PF02932"/>
    </source>
</evidence>
<evidence type="ECO:0000256" key="6">
    <source>
        <dbReference type="ARBA" id="ARBA00023018"/>
    </source>
</evidence>
<dbReference type="Pfam" id="PF02931">
    <property type="entry name" value="Neur_chan_LBD"/>
    <property type="match status" value="1"/>
</dbReference>
<name>A0AAV2H790_LYMST</name>
<dbReference type="InterPro" id="IPR002394">
    <property type="entry name" value="Nicotinic_acetylcholine_rcpt"/>
</dbReference>
<keyword evidence="4 15" id="KW-0812">Transmembrane</keyword>
<keyword evidence="3" id="KW-1003">Cell membrane</keyword>
<evidence type="ECO:0000256" key="3">
    <source>
        <dbReference type="ARBA" id="ARBA00022475"/>
    </source>
</evidence>
<dbReference type="InterPro" id="IPR006202">
    <property type="entry name" value="Neur_chan_lig-bd"/>
</dbReference>
<dbReference type="InterPro" id="IPR036719">
    <property type="entry name" value="Neuro-gated_channel_TM_sf"/>
</dbReference>
<keyword evidence="13 15" id="KW-0407">Ion channel</keyword>
<feature type="transmembrane region" description="Helical" evidence="15">
    <location>
        <begin position="296"/>
        <end position="314"/>
    </location>
</feature>
<feature type="domain" description="Neurotransmitter-gated ion-channel transmembrane" evidence="18">
    <location>
        <begin position="271"/>
        <end position="609"/>
    </location>
</feature>
<dbReference type="InterPro" id="IPR038050">
    <property type="entry name" value="Neuro_actylchol_rec"/>
</dbReference>
<evidence type="ECO:0000259" key="17">
    <source>
        <dbReference type="Pfam" id="PF02931"/>
    </source>
</evidence>
<evidence type="ECO:0000313" key="20">
    <source>
        <dbReference type="Proteomes" id="UP001497497"/>
    </source>
</evidence>
<comment type="similarity">
    <text evidence="1">Belongs to the ligand-gated ion channel (TC 1.A.9) family. Acetylcholine receptor (TC 1.A.9.1) subfamily.</text>
</comment>
<dbReference type="Proteomes" id="UP001497497">
    <property type="component" value="Unassembled WGS sequence"/>
</dbReference>
<feature type="transmembrane region" description="Helical" evidence="15">
    <location>
        <begin position="326"/>
        <end position="351"/>
    </location>
</feature>
<protein>
    <submittedName>
        <fullName evidence="19">Uncharacterized protein</fullName>
    </submittedName>
</protein>
<dbReference type="GO" id="GO:0004888">
    <property type="term" value="F:transmembrane signaling receptor activity"/>
    <property type="evidence" value="ECO:0007669"/>
    <property type="project" value="InterPro"/>
</dbReference>
<evidence type="ECO:0000313" key="19">
    <source>
        <dbReference type="EMBL" id="CAL1528644.1"/>
    </source>
</evidence>
<dbReference type="SUPFAM" id="SSF90112">
    <property type="entry name" value="Neurotransmitter-gated ion-channel transmembrane pore"/>
    <property type="match status" value="1"/>
</dbReference>
<dbReference type="CDD" id="cd18997">
    <property type="entry name" value="LGIC_ECD_nAChR"/>
    <property type="match status" value="1"/>
</dbReference>
<keyword evidence="10" id="KW-0675">Receptor</keyword>
<keyword evidence="20" id="KW-1185">Reference proteome</keyword>
<dbReference type="EMBL" id="CAXITT010000035">
    <property type="protein sequence ID" value="CAL1528644.1"/>
    <property type="molecule type" value="Genomic_DNA"/>
</dbReference>
<dbReference type="FunFam" id="1.20.58.390:FF:000043">
    <property type="entry name" value="AcetylCholine Receptor"/>
    <property type="match status" value="1"/>
</dbReference>
<feature type="domain" description="Neurotransmitter-gated ion-channel ligand-binding" evidence="17">
    <location>
        <begin position="58"/>
        <end position="264"/>
    </location>
</feature>
<keyword evidence="7 15" id="KW-0406">Ion transport</keyword>
<dbReference type="PRINTS" id="PR00252">
    <property type="entry name" value="NRIONCHANNEL"/>
</dbReference>
<feature type="transmembrane region" description="Helical" evidence="15">
    <location>
        <begin position="593"/>
        <end position="610"/>
    </location>
</feature>
<keyword evidence="9" id="KW-1015">Disulfide bond</keyword>
<evidence type="ECO:0000256" key="5">
    <source>
        <dbReference type="ARBA" id="ARBA00022989"/>
    </source>
</evidence>
<dbReference type="CDD" id="cd19051">
    <property type="entry name" value="LGIC_TM_cation"/>
    <property type="match status" value="1"/>
</dbReference>
<comment type="caution">
    <text evidence="19">The sequence shown here is derived from an EMBL/GenBank/DDBJ whole genome shotgun (WGS) entry which is preliminary data.</text>
</comment>
<reference evidence="19 20" key="1">
    <citation type="submission" date="2024-04" db="EMBL/GenBank/DDBJ databases">
        <authorList>
            <consortium name="Genoscope - CEA"/>
            <person name="William W."/>
        </authorList>
    </citation>
    <scope>NUCLEOTIDE SEQUENCE [LARGE SCALE GENOMIC DNA]</scope>
</reference>
<evidence type="ECO:0000256" key="10">
    <source>
        <dbReference type="ARBA" id="ARBA00023170"/>
    </source>
</evidence>
<evidence type="ECO:0000256" key="1">
    <source>
        <dbReference type="ARBA" id="ARBA00009237"/>
    </source>
</evidence>
<dbReference type="PRINTS" id="PR00254">
    <property type="entry name" value="NICOTINICR"/>
</dbReference>
<sequence>MVIRIRYRLVTVGIGLLVLPYFGVLAEDTADDVTPADLWEDHHLLDLEDPEPHFESNEQKLMTYLVRNYDNSVRPVYDSMTAVDINLGLTLTQILDLDEKNQVLTTNVWLEAEWFDERLNWSVPDFGGVTSIRIPCQKLWLPDIVLYNSVDDYTSGYMPTLAMVYSNSRVFWGPVIRFRSSCKIDITFFPFDTQVCKLKMGSWAYTGLQVNVWNSSETMDLSNFVDNGEWELLGVAVKRNVVFYACCEEPFPDVTFIIQLRRRTIYYFMNIIIPCIILSFLCLGGFLLPSESGEKITLGLSVLLTITVFMLMVADKMPQTSESISVISIYLMVVLATSCLSVLSSVLILSIHHQRGRPTRAPLWLRKLCFSIISPALCLRQRRDVTGPGEIIVNSGEMPNGIKKEASLRAGSKIASGEDGCEYFRMDQTGERCCIDDGVPAPPGRGKVSHNTVYEQVYTPPRLGGFAPRQGAYAPCKQQYTPLQHHKLKAAPKQPVYACRRDQRTSRDKVRPDVSLTRSGYTSGAGESIETEIHEEQEIGDEVTQLESSRNNHTYGVVVRYLISLIQTRHEGEVKDEEIFQEWHDVAFVLDRLLFYLFFFITLVSTVSILEMRPEEEKI</sequence>
<organism evidence="19 20">
    <name type="scientific">Lymnaea stagnalis</name>
    <name type="common">Great pond snail</name>
    <name type="synonym">Helix stagnalis</name>
    <dbReference type="NCBI Taxonomy" id="6523"/>
    <lineage>
        <taxon>Eukaryota</taxon>
        <taxon>Metazoa</taxon>
        <taxon>Spiralia</taxon>
        <taxon>Lophotrochozoa</taxon>
        <taxon>Mollusca</taxon>
        <taxon>Gastropoda</taxon>
        <taxon>Heterobranchia</taxon>
        <taxon>Euthyneura</taxon>
        <taxon>Panpulmonata</taxon>
        <taxon>Hygrophila</taxon>
        <taxon>Lymnaeoidea</taxon>
        <taxon>Lymnaeidae</taxon>
        <taxon>Lymnaea</taxon>
    </lineage>
</organism>
<gene>
    <name evidence="19" type="ORF">GSLYS_00002814001</name>
</gene>
<accession>A0AAV2H790</accession>
<evidence type="ECO:0000256" key="13">
    <source>
        <dbReference type="ARBA" id="ARBA00023303"/>
    </source>
</evidence>
<keyword evidence="8 15" id="KW-0472">Membrane</keyword>
<dbReference type="SUPFAM" id="SSF63712">
    <property type="entry name" value="Nicotinic receptor ligand binding domain-like"/>
    <property type="match status" value="1"/>
</dbReference>
<keyword evidence="12" id="KW-1071">Ligand-gated ion channel</keyword>
<keyword evidence="2 15" id="KW-0813">Transport</keyword>
<evidence type="ECO:0000256" key="11">
    <source>
        <dbReference type="ARBA" id="ARBA00023180"/>
    </source>
</evidence>
<dbReference type="InterPro" id="IPR018000">
    <property type="entry name" value="Neurotransmitter_ion_chnl_CS"/>
</dbReference>
<dbReference type="Pfam" id="PF02932">
    <property type="entry name" value="Neur_chan_memb"/>
    <property type="match status" value="1"/>
</dbReference>
<keyword evidence="5 15" id="KW-1133">Transmembrane helix</keyword>
<feature type="region of interest" description="Disordered" evidence="16">
    <location>
        <begin position="491"/>
        <end position="527"/>
    </location>
</feature>
<dbReference type="GO" id="GO:0022848">
    <property type="term" value="F:acetylcholine-gated monoatomic cation-selective channel activity"/>
    <property type="evidence" value="ECO:0007669"/>
    <property type="project" value="InterPro"/>
</dbReference>
<evidence type="ECO:0000256" key="12">
    <source>
        <dbReference type="ARBA" id="ARBA00023286"/>
    </source>
</evidence>
<dbReference type="FunFam" id="2.70.170.10:FF:000016">
    <property type="entry name" value="Nicotinic acetylcholine receptor subunit"/>
    <property type="match status" value="1"/>
</dbReference>
<comment type="subcellular location">
    <subcellularLocation>
        <location evidence="14">Synaptic cell membrane</location>
        <topology evidence="14">Multi-pass membrane protein</topology>
    </subcellularLocation>
</comment>
<evidence type="ECO:0000256" key="9">
    <source>
        <dbReference type="ARBA" id="ARBA00023157"/>
    </source>
</evidence>
<dbReference type="GO" id="GO:0045211">
    <property type="term" value="C:postsynaptic membrane"/>
    <property type="evidence" value="ECO:0007669"/>
    <property type="project" value="InterPro"/>
</dbReference>
<feature type="compositionally biased region" description="Basic and acidic residues" evidence="16">
    <location>
        <begin position="499"/>
        <end position="512"/>
    </location>
</feature>
<feature type="transmembrane region" description="Helical" evidence="15">
    <location>
        <begin position="265"/>
        <end position="289"/>
    </location>
</feature>
<dbReference type="InterPro" id="IPR006029">
    <property type="entry name" value="Neurotrans-gated_channel_TM"/>
</dbReference>
<evidence type="ECO:0000256" key="7">
    <source>
        <dbReference type="ARBA" id="ARBA00023065"/>
    </source>
</evidence>
<evidence type="ECO:0000256" key="8">
    <source>
        <dbReference type="ARBA" id="ARBA00023136"/>
    </source>
</evidence>
<dbReference type="NCBIfam" id="TIGR00860">
    <property type="entry name" value="LIC"/>
    <property type="match status" value="1"/>
</dbReference>
<evidence type="ECO:0000256" key="15">
    <source>
        <dbReference type="RuleBase" id="RU000687"/>
    </source>
</evidence>